<evidence type="ECO:0000313" key="2">
    <source>
        <dbReference type="EMBL" id="MED6131604.1"/>
    </source>
</evidence>
<protein>
    <submittedName>
        <fullName evidence="2">Uncharacterized protein</fullName>
    </submittedName>
</protein>
<sequence>MVSITRLKVSSSHSEEHLPPRLTAAAGTELARASSSSPVMIAHTQSSCAAGRAREESGKGIGGRSGPERKSSAASSLKGTNSRTENLERAAADKTGVSLVIGLDQTSHLPLAKDTVPSCEPRDTNLAHAKLIPALDFQPERLGVKVSVGKSIVSPTGAREFAKRFRVDKMTIDLSPLSMKKAADVRSELS</sequence>
<comment type="caution">
    <text evidence="2">The sequence shown here is derived from an EMBL/GenBank/DDBJ whole genome shotgun (WGS) entry which is preliminary data.</text>
</comment>
<keyword evidence="3" id="KW-1185">Reference proteome</keyword>
<proteinExistence type="predicted"/>
<dbReference type="Proteomes" id="UP001341840">
    <property type="component" value="Unassembled WGS sequence"/>
</dbReference>
<feature type="compositionally biased region" description="Polar residues" evidence="1">
    <location>
        <begin position="33"/>
        <end position="48"/>
    </location>
</feature>
<name>A0ABU6S5R8_9FABA</name>
<feature type="region of interest" description="Disordered" evidence="1">
    <location>
        <begin position="1"/>
        <end position="91"/>
    </location>
</feature>
<gene>
    <name evidence="2" type="ORF">PIB30_011205</name>
</gene>
<reference evidence="2 3" key="1">
    <citation type="journal article" date="2023" name="Plants (Basel)">
        <title>Bridging the Gap: Combining Genomics and Transcriptomics Approaches to Understand Stylosanthes scabra, an Orphan Legume from the Brazilian Caatinga.</title>
        <authorList>
            <person name="Ferreira-Neto J.R.C."/>
            <person name="da Silva M.D."/>
            <person name="Binneck E."/>
            <person name="de Melo N.F."/>
            <person name="da Silva R.H."/>
            <person name="de Melo A.L.T.M."/>
            <person name="Pandolfi V."/>
            <person name="Bustamante F.O."/>
            <person name="Brasileiro-Vidal A.C."/>
            <person name="Benko-Iseppon A.M."/>
        </authorList>
    </citation>
    <scope>NUCLEOTIDE SEQUENCE [LARGE SCALE GENOMIC DNA]</scope>
    <source>
        <tissue evidence="2">Leaves</tissue>
    </source>
</reference>
<feature type="compositionally biased region" description="Polar residues" evidence="1">
    <location>
        <begin position="72"/>
        <end position="84"/>
    </location>
</feature>
<evidence type="ECO:0000313" key="3">
    <source>
        <dbReference type="Proteomes" id="UP001341840"/>
    </source>
</evidence>
<evidence type="ECO:0000256" key="1">
    <source>
        <dbReference type="SAM" id="MobiDB-lite"/>
    </source>
</evidence>
<accession>A0ABU6S5R8</accession>
<dbReference type="EMBL" id="JASCZI010060442">
    <property type="protein sequence ID" value="MED6131604.1"/>
    <property type="molecule type" value="Genomic_DNA"/>
</dbReference>
<organism evidence="2 3">
    <name type="scientific">Stylosanthes scabra</name>
    <dbReference type="NCBI Taxonomy" id="79078"/>
    <lineage>
        <taxon>Eukaryota</taxon>
        <taxon>Viridiplantae</taxon>
        <taxon>Streptophyta</taxon>
        <taxon>Embryophyta</taxon>
        <taxon>Tracheophyta</taxon>
        <taxon>Spermatophyta</taxon>
        <taxon>Magnoliopsida</taxon>
        <taxon>eudicotyledons</taxon>
        <taxon>Gunneridae</taxon>
        <taxon>Pentapetalae</taxon>
        <taxon>rosids</taxon>
        <taxon>fabids</taxon>
        <taxon>Fabales</taxon>
        <taxon>Fabaceae</taxon>
        <taxon>Papilionoideae</taxon>
        <taxon>50 kb inversion clade</taxon>
        <taxon>dalbergioids sensu lato</taxon>
        <taxon>Dalbergieae</taxon>
        <taxon>Pterocarpus clade</taxon>
        <taxon>Stylosanthes</taxon>
    </lineage>
</organism>